<evidence type="ECO:0000313" key="2">
    <source>
        <dbReference type="EMBL" id="RZF44092.1"/>
    </source>
</evidence>
<keyword evidence="1" id="KW-0732">Signal</keyword>
<reference evidence="2 3" key="1">
    <citation type="journal article" date="2017" name="Gigascience">
        <title>Genome sequence of the small brown planthopper, Laodelphax striatellus.</title>
        <authorList>
            <person name="Zhu J."/>
            <person name="Jiang F."/>
            <person name="Wang X."/>
            <person name="Yang P."/>
            <person name="Bao Y."/>
            <person name="Zhao W."/>
            <person name="Wang W."/>
            <person name="Lu H."/>
            <person name="Wang Q."/>
            <person name="Cui N."/>
            <person name="Li J."/>
            <person name="Chen X."/>
            <person name="Luo L."/>
            <person name="Yu J."/>
            <person name="Kang L."/>
            <person name="Cui F."/>
        </authorList>
    </citation>
    <scope>NUCLEOTIDE SEQUENCE [LARGE SCALE GENOMIC DNA]</scope>
    <source>
        <strain evidence="2">Lst14</strain>
    </source>
</reference>
<dbReference type="EMBL" id="QKKF02011401">
    <property type="protein sequence ID" value="RZF44092.1"/>
    <property type="molecule type" value="Genomic_DNA"/>
</dbReference>
<evidence type="ECO:0000256" key="1">
    <source>
        <dbReference type="SAM" id="SignalP"/>
    </source>
</evidence>
<protein>
    <submittedName>
        <fullName evidence="2">Uncharacterized protein</fullName>
    </submittedName>
</protein>
<evidence type="ECO:0000313" key="3">
    <source>
        <dbReference type="Proteomes" id="UP000291343"/>
    </source>
</evidence>
<accession>A0A482XEJ5</accession>
<comment type="caution">
    <text evidence="2">The sequence shown here is derived from an EMBL/GenBank/DDBJ whole genome shotgun (WGS) entry which is preliminary data.</text>
</comment>
<dbReference type="PANTHER" id="PTHR34859">
    <property type="entry name" value="UNNAMED PRODUCT"/>
    <property type="match status" value="1"/>
</dbReference>
<dbReference type="InParanoid" id="A0A482XEJ5"/>
<feature type="signal peptide" evidence="1">
    <location>
        <begin position="1"/>
        <end position="21"/>
    </location>
</feature>
<sequence length="177" mass="19586">MFTTCAIFSIGLLLAVTTVLAKTSRQNECVRTFCADNQAKIGEFCYEHCPAGYARFGFDCHSVCPQGMRNDGLFCRRSEYGRGAGYPWKFGDALNDNAMFERCRADNPQLGCEKHGLIVYPKCRDGYSAFGCCICRPERPDCGSLGLGTQVDLSCSKRIIIGKPQKGTCLYFLHDVA</sequence>
<dbReference type="PANTHER" id="PTHR34859:SF2">
    <property type="entry name" value="LYSM DOMAIN-CONTAINING PROTEIN"/>
    <property type="match status" value="1"/>
</dbReference>
<dbReference type="AlphaFoldDB" id="A0A482XEJ5"/>
<gene>
    <name evidence="2" type="ORF">LSTR_LSTR004464</name>
</gene>
<dbReference type="Proteomes" id="UP000291343">
    <property type="component" value="Unassembled WGS sequence"/>
</dbReference>
<keyword evidence="3" id="KW-1185">Reference proteome</keyword>
<proteinExistence type="predicted"/>
<organism evidence="2 3">
    <name type="scientific">Laodelphax striatellus</name>
    <name type="common">Small brown planthopper</name>
    <name type="synonym">Delphax striatella</name>
    <dbReference type="NCBI Taxonomy" id="195883"/>
    <lineage>
        <taxon>Eukaryota</taxon>
        <taxon>Metazoa</taxon>
        <taxon>Ecdysozoa</taxon>
        <taxon>Arthropoda</taxon>
        <taxon>Hexapoda</taxon>
        <taxon>Insecta</taxon>
        <taxon>Pterygota</taxon>
        <taxon>Neoptera</taxon>
        <taxon>Paraneoptera</taxon>
        <taxon>Hemiptera</taxon>
        <taxon>Auchenorrhyncha</taxon>
        <taxon>Fulgoroidea</taxon>
        <taxon>Delphacidae</taxon>
        <taxon>Criomorphinae</taxon>
        <taxon>Laodelphax</taxon>
    </lineage>
</organism>
<feature type="chain" id="PRO_5019870719" evidence="1">
    <location>
        <begin position="22"/>
        <end position="177"/>
    </location>
</feature>
<name>A0A482XEJ5_LAOST</name>
<dbReference type="OrthoDB" id="9984440at2759"/>
<dbReference type="STRING" id="195883.A0A482XEJ5"/>